<evidence type="ECO:0000313" key="9">
    <source>
        <dbReference type="EMBL" id="MEX1667687.1"/>
    </source>
</evidence>
<feature type="transmembrane region" description="Helical" evidence="7">
    <location>
        <begin position="133"/>
        <end position="156"/>
    </location>
</feature>
<dbReference type="Proteomes" id="UP001557485">
    <property type="component" value="Unassembled WGS sequence"/>
</dbReference>
<evidence type="ECO:0000256" key="5">
    <source>
        <dbReference type="ARBA" id="ARBA00022989"/>
    </source>
</evidence>
<organism evidence="9 10">
    <name type="scientific">Zhongshania guokunii</name>
    <dbReference type="NCBI Taxonomy" id="641783"/>
    <lineage>
        <taxon>Bacteria</taxon>
        <taxon>Pseudomonadati</taxon>
        <taxon>Pseudomonadota</taxon>
        <taxon>Gammaproteobacteria</taxon>
        <taxon>Cellvibrionales</taxon>
        <taxon>Spongiibacteraceae</taxon>
        <taxon>Zhongshania</taxon>
    </lineage>
</organism>
<dbReference type="CDD" id="cd06261">
    <property type="entry name" value="TM_PBP2"/>
    <property type="match status" value="1"/>
</dbReference>
<evidence type="ECO:0000259" key="8">
    <source>
        <dbReference type="PROSITE" id="PS50928"/>
    </source>
</evidence>
<comment type="subcellular location">
    <subcellularLocation>
        <location evidence="1 7">Cell membrane</location>
        <topology evidence="1 7">Multi-pass membrane protein</topology>
    </subcellularLocation>
</comment>
<proteinExistence type="inferred from homology"/>
<dbReference type="InterPro" id="IPR045621">
    <property type="entry name" value="BPD_transp_1_N"/>
</dbReference>
<evidence type="ECO:0000256" key="1">
    <source>
        <dbReference type="ARBA" id="ARBA00004651"/>
    </source>
</evidence>
<dbReference type="SUPFAM" id="SSF161098">
    <property type="entry name" value="MetI-like"/>
    <property type="match status" value="1"/>
</dbReference>
<dbReference type="PANTHER" id="PTHR30465">
    <property type="entry name" value="INNER MEMBRANE ABC TRANSPORTER"/>
    <property type="match status" value="1"/>
</dbReference>
<keyword evidence="4 7" id="KW-0812">Transmembrane</keyword>
<feature type="transmembrane region" description="Helical" evidence="7">
    <location>
        <begin position="283"/>
        <end position="303"/>
    </location>
</feature>
<evidence type="ECO:0000256" key="2">
    <source>
        <dbReference type="ARBA" id="ARBA00022448"/>
    </source>
</evidence>
<keyword evidence="2 7" id="KW-0813">Transport</keyword>
<evidence type="ECO:0000256" key="3">
    <source>
        <dbReference type="ARBA" id="ARBA00022475"/>
    </source>
</evidence>
<dbReference type="InterPro" id="IPR035906">
    <property type="entry name" value="MetI-like_sf"/>
</dbReference>
<dbReference type="RefSeq" id="WP_368379996.1">
    <property type="nucleotide sequence ID" value="NZ_JBFRYA010000001.1"/>
</dbReference>
<evidence type="ECO:0000256" key="4">
    <source>
        <dbReference type="ARBA" id="ARBA00022692"/>
    </source>
</evidence>
<sequence length="316" mass="34177">MLTFIAKRLLSGVITIWFIATATFFAMHAVPGDPLTQEKAMSPVVRAQLEARYGLDKPLIEQYQLFLSNMLHGDFGISFTQENRKVNDIIREHFPISAILGITAVLIALVGGVSAGTVAAYYRNRWPDRMVMVAVIAAISVPGFVIAGLAQLTIVAMNNAAGKTLLPVAGWGGVSHIWVPALVLGLGTMAYLSRIMRASMLEVLSADYNMAAKAKGVHGWRLFWHHQLRNAVLPVVTELGPTIAGVTTGGFVVELIFAIPGLGRYFVQAVQQLDYTVIMGTTVFYGAFLVLVVVVVDISYGLIDPRIRLHSGGGGR</sequence>
<keyword evidence="5 7" id="KW-1133">Transmembrane helix</keyword>
<dbReference type="PROSITE" id="PS50928">
    <property type="entry name" value="ABC_TM1"/>
    <property type="match status" value="1"/>
</dbReference>
<dbReference type="PANTHER" id="PTHR30465:SF74">
    <property type="entry name" value="OLIGOPEPTIDE TRANSPORT SYSTEM PERMEASE PROTEIN OPPB"/>
    <property type="match status" value="1"/>
</dbReference>
<accession>A0ABV3U1B2</accession>
<keyword evidence="3" id="KW-1003">Cell membrane</keyword>
<gene>
    <name evidence="9" type="ORF">AB4876_02115</name>
</gene>
<feature type="transmembrane region" description="Helical" evidence="7">
    <location>
        <begin position="243"/>
        <end position="263"/>
    </location>
</feature>
<dbReference type="InterPro" id="IPR000515">
    <property type="entry name" value="MetI-like"/>
</dbReference>
<dbReference type="Pfam" id="PF19300">
    <property type="entry name" value="BPD_transp_1_N"/>
    <property type="match status" value="1"/>
</dbReference>
<feature type="transmembrane region" description="Helical" evidence="7">
    <location>
        <begin position="96"/>
        <end position="121"/>
    </location>
</feature>
<comment type="similarity">
    <text evidence="7">Belongs to the binding-protein-dependent transport system permease family.</text>
</comment>
<keyword evidence="6 7" id="KW-0472">Membrane</keyword>
<reference evidence="9 10" key="1">
    <citation type="journal article" date="2011" name="Int. J. Syst. Evol. Microbiol.">
        <title>Zhongshania antarctica gen. nov., sp. nov. and Zhongshania guokunii sp. nov., gammaproteobacteria respectively isolated from coastal attached (fast) ice and surface seawater of the Antarctic.</title>
        <authorList>
            <person name="Li H.J."/>
            <person name="Zhang X.Y."/>
            <person name="Chen C.X."/>
            <person name="Zhang Y.J."/>
            <person name="Gao Z.M."/>
            <person name="Yu Y."/>
            <person name="Chen X.L."/>
            <person name="Chen B."/>
            <person name="Zhang Y.Z."/>
        </authorList>
    </citation>
    <scope>NUCLEOTIDE SEQUENCE [LARGE SCALE GENOMIC DNA]</scope>
    <source>
        <strain evidence="9 10">ZS6-22T</strain>
    </source>
</reference>
<comment type="caution">
    <text evidence="9">The sequence shown here is derived from an EMBL/GenBank/DDBJ whole genome shotgun (WGS) entry which is preliminary data.</text>
</comment>
<feature type="transmembrane region" description="Helical" evidence="7">
    <location>
        <begin position="168"/>
        <end position="192"/>
    </location>
</feature>
<keyword evidence="10" id="KW-1185">Reference proteome</keyword>
<protein>
    <submittedName>
        <fullName evidence="9">ABC transporter permease</fullName>
    </submittedName>
</protein>
<dbReference type="EMBL" id="JBFRYA010000001">
    <property type="protein sequence ID" value="MEX1667687.1"/>
    <property type="molecule type" value="Genomic_DNA"/>
</dbReference>
<feature type="domain" description="ABC transmembrane type-1" evidence="8">
    <location>
        <begin position="94"/>
        <end position="300"/>
    </location>
</feature>
<dbReference type="Gene3D" id="1.10.3720.10">
    <property type="entry name" value="MetI-like"/>
    <property type="match status" value="1"/>
</dbReference>
<evidence type="ECO:0000256" key="7">
    <source>
        <dbReference type="RuleBase" id="RU363032"/>
    </source>
</evidence>
<name>A0ABV3U1B2_9GAMM</name>
<evidence type="ECO:0000256" key="6">
    <source>
        <dbReference type="ARBA" id="ARBA00023136"/>
    </source>
</evidence>
<evidence type="ECO:0000313" key="10">
    <source>
        <dbReference type="Proteomes" id="UP001557485"/>
    </source>
</evidence>
<dbReference type="Pfam" id="PF00528">
    <property type="entry name" value="BPD_transp_1"/>
    <property type="match status" value="1"/>
</dbReference>
<feature type="transmembrane region" description="Helical" evidence="7">
    <location>
        <begin position="9"/>
        <end position="30"/>
    </location>
</feature>